<feature type="compositionally biased region" description="Polar residues" evidence="1">
    <location>
        <begin position="37"/>
        <end position="53"/>
    </location>
</feature>
<feature type="compositionally biased region" description="Basic residues" evidence="1">
    <location>
        <begin position="1"/>
        <end position="10"/>
    </location>
</feature>
<feature type="region of interest" description="Disordered" evidence="1">
    <location>
        <begin position="381"/>
        <end position="406"/>
    </location>
</feature>
<feature type="compositionally biased region" description="Polar residues" evidence="1">
    <location>
        <begin position="89"/>
        <end position="98"/>
    </location>
</feature>
<keyword evidence="2" id="KW-1133">Transmembrane helix</keyword>
<evidence type="ECO:0000313" key="3">
    <source>
        <dbReference type="EMBL" id="KAK8848397.1"/>
    </source>
</evidence>
<feature type="compositionally biased region" description="Polar residues" evidence="1">
    <location>
        <begin position="170"/>
        <end position="179"/>
    </location>
</feature>
<evidence type="ECO:0000256" key="1">
    <source>
        <dbReference type="SAM" id="MobiDB-lite"/>
    </source>
</evidence>
<keyword evidence="2" id="KW-0472">Membrane</keyword>
<evidence type="ECO:0000313" key="4">
    <source>
        <dbReference type="Proteomes" id="UP001390339"/>
    </source>
</evidence>
<feature type="compositionally biased region" description="Basic and acidic residues" evidence="1">
    <location>
        <begin position="222"/>
        <end position="255"/>
    </location>
</feature>
<feature type="transmembrane region" description="Helical" evidence="2">
    <location>
        <begin position="454"/>
        <end position="480"/>
    </location>
</feature>
<name>A0ABR2HJM0_9PEZI</name>
<feature type="compositionally biased region" description="Polar residues" evidence="1">
    <location>
        <begin position="119"/>
        <end position="129"/>
    </location>
</feature>
<sequence>MHLFGGRRKGTSNNKNTASSAGSKPDKGGSDGGTPYATKQPSPADSAPASEQNKPAAGVASSERDHHEEKASGDGSKGISGGLAHSTGLPGNNASPSSALPGKDTPGPDAGKNAPSVFDNIQQAGSTAGFQFPDPYDDEEKKPATPGSGHSSNGAQSSAFSSNSPDTSDDSFLSHSAGTPSSIPIPRWPIPPWSHGSVDGHGGGDINDLTNPRGFPGFRIQKLQEDSEQQAKRLERHERQLRDHERQLKSHERDIGKIQQAGEQLSNLGGGEIHKLQSRSAAQGEFFQSLRDGTNAGFDKLWDQLLNLGQATNTELKDLQDTTAAQGQAIRDLTNKADAAAAAAAAATAAAADASAAAAAVNATADTAADTAATAANAAAATAATARNGQEPPPGPPGEQGNNEARNNWDNMMQRRLDAIRADVARRRRGAGTEAAAPAAGSPLARFNGRATGVFATFFGVSVRVFLAFLLCIVMGVVLIKTFDNALESWSSMKKTWHERSQ</sequence>
<organism evidence="3 4">
    <name type="scientific">Apiospora arundinis</name>
    <dbReference type="NCBI Taxonomy" id="335852"/>
    <lineage>
        <taxon>Eukaryota</taxon>
        <taxon>Fungi</taxon>
        <taxon>Dikarya</taxon>
        <taxon>Ascomycota</taxon>
        <taxon>Pezizomycotina</taxon>
        <taxon>Sordariomycetes</taxon>
        <taxon>Xylariomycetidae</taxon>
        <taxon>Amphisphaeriales</taxon>
        <taxon>Apiosporaceae</taxon>
        <taxon>Apiospora</taxon>
    </lineage>
</organism>
<proteinExistence type="predicted"/>
<feature type="compositionally biased region" description="Basic and acidic residues" evidence="1">
    <location>
        <begin position="62"/>
        <end position="72"/>
    </location>
</feature>
<accession>A0ABR2HJM0</accession>
<keyword evidence="4" id="KW-1185">Reference proteome</keyword>
<dbReference type="Proteomes" id="UP001390339">
    <property type="component" value="Unassembled WGS sequence"/>
</dbReference>
<keyword evidence="2" id="KW-0812">Transmembrane</keyword>
<feature type="compositionally biased region" description="Low complexity" evidence="1">
    <location>
        <begin position="381"/>
        <end position="390"/>
    </location>
</feature>
<comment type="caution">
    <text evidence="3">The sequence shown here is derived from an EMBL/GenBank/DDBJ whole genome shotgun (WGS) entry which is preliminary data.</text>
</comment>
<dbReference type="EMBL" id="JAPCWZ010000010">
    <property type="protein sequence ID" value="KAK8848397.1"/>
    <property type="molecule type" value="Genomic_DNA"/>
</dbReference>
<evidence type="ECO:0000256" key="2">
    <source>
        <dbReference type="SAM" id="Phobius"/>
    </source>
</evidence>
<protein>
    <submittedName>
        <fullName evidence="3">Uncharacterized protein</fullName>
    </submittedName>
</protein>
<reference evidence="3 4" key="1">
    <citation type="journal article" date="2024" name="IMA Fungus">
        <title>Apiospora arundinis, a panoply of carbohydrate-active enzymes and secondary metabolites.</title>
        <authorList>
            <person name="Sorensen T."/>
            <person name="Petersen C."/>
            <person name="Muurmann A.T."/>
            <person name="Christiansen J.V."/>
            <person name="Brundto M.L."/>
            <person name="Overgaard C.K."/>
            <person name="Boysen A.T."/>
            <person name="Wollenberg R.D."/>
            <person name="Larsen T.O."/>
            <person name="Sorensen J.L."/>
            <person name="Nielsen K.L."/>
            <person name="Sondergaard T.E."/>
        </authorList>
    </citation>
    <scope>NUCLEOTIDE SEQUENCE [LARGE SCALE GENOMIC DNA]</scope>
    <source>
        <strain evidence="3 4">AAU 773</strain>
    </source>
</reference>
<feature type="region of interest" description="Disordered" evidence="1">
    <location>
        <begin position="1"/>
        <end position="255"/>
    </location>
</feature>
<feature type="compositionally biased region" description="Low complexity" evidence="1">
    <location>
        <begin position="151"/>
        <end position="164"/>
    </location>
</feature>
<gene>
    <name evidence="3" type="ORF">PGQ11_014877</name>
</gene>